<dbReference type="AlphaFoldDB" id="A0AAD6XZR4"/>
<name>A0AAD6XZR4_9AGAR</name>
<evidence type="ECO:0000313" key="1">
    <source>
        <dbReference type="EMBL" id="KAJ7192480.1"/>
    </source>
</evidence>
<keyword evidence="2" id="KW-1185">Reference proteome</keyword>
<dbReference type="EMBL" id="JARJCW010000119">
    <property type="protein sequence ID" value="KAJ7192480.1"/>
    <property type="molecule type" value="Genomic_DNA"/>
</dbReference>
<comment type="caution">
    <text evidence="1">The sequence shown here is derived from an EMBL/GenBank/DDBJ whole genome shotgun (WGS) entry which is preliminary data.</text>
</comment>
<evidence type="ECO:0000313" key="2">
    <source>
        <dbReference type="Proteomes" id="UP001219525"/>
    </source>
</evidence>
<proteinExistence type="predicted"/>
<protein>
    <submittedName>
        <fullName evidence="1">Uncharacterized protein</fullName>
    </submittedName>
</protein>
<gene>
    <name evidence="1" type="ORF">GGX14DRAFT_594508</name>
</gene>
<dbReference type="Proteomes" id="UP001219525">
    <property type="component" value="Unassembled WGS sequence"/>
</dbReference>
<reference evidence="1" key="1">
    <citation type="submission" date="2023-03" db="EMBL/GenBank/DDBJ databases">
        <title>Massive genome expansion in bonnet fungi (Mycena s.s.) driven by repeated elements and novel gene families across ecological guilds.</title>
        <authorList>
            <consortium name="Lawrence Berkeley National Laboratory"/>
            <person name="Harder C.B."/>
            <person name="Miyauchi S."/>
            <person name="Viragh M."/>
            <person name="Kuo A."/>
            <person name="Thoen E."/>
            <person name="Andreopoulos B."/>
            <person name="Lu D."/>
            <person name="Skrede I."/>
            <person name="Drula E."/>
            <person name="Henrissat B."/>
            <person name="Morin E."/>
            <person name="Kohler A."/>
            <person name="Barry K."/>
            <person name="LaButti K."/>
            <person name="Morin E."/>
            <person name="Salamov A."/>
            <person name="Lipzen A."/>
            <person name="Mereny Z."/>
            <person name="Hegedus B."/>
            <person name="Baldrian P."/>
            <person name="Stursova M."/>
            <person name="Weitz H."/>
            <person name="Taylor A."/>
            <person name="Grigoriev I.V."/>
            <person name="Nagy L.G."/>
            <person name="Martin F."/>
            <person name="Kauserud H."/>
        </authorList>
    </citation>
    <scope>NUCLEOTIDE SEQUENCE</scope>
    <source>
        <strain evidence="1">9144</strain>
    </source>
</reference>
<organism evidence="1 2">
    <name type="scientific">Mycena pura</name>
    <dbReference type="NCBI Taxonomy" id="153505"/>
    <lineage>
        <taxon>Eukaryota</taxon>
        <taxon>Fungi</taxon>
        <taxon>Dikarya</taxon>
        <taxon>Basidiomycota</taxon>
        <taxon>Agaricomycotina</taxon>
        <taxon>Agaricomycetes</taxon>
        <taxon>Agaricomycetidae</taxon>
        <taxon>Agaricales</taxon>
        <taxon>Marasmiineae</taxon>
        <taxon>Mycenaceae</taxon>
        <taxon>Mycena</taxon>
    </lineage>
</organism>
<sequence>MQANVEDYKPDSSFGICGSRVLLVLPAATELLCLSSDWDRSQKRTPRRQIEREPFPVRMIWIRGNKAYGLENKLRRSRNRICSESHKLLRPAREHACMLNDNMPNSEDAGQSILQIVKDSVLFARKLRQLNCGLETDGDLYGVLWVNAYISEFRRFQRQFLAGGRYPLGLIELAKNLELQDWQDSLRAEIQAALGAEGENIAYDIMPLLNTFIKNYSECIRLRRCQGGILKYTIIVGNFFPPEGDRLLPWIWIRAAIALTKRVREMAIQCLFPRGLFRGRTRSPGGTEVGEKKQYQLLHPMAGIVHRCGRPAIPSAVGTILYIRLYTPMVCTHWQLQYPEDKIEELRKEGNMVTYHHCIQPYDNQPVRRPGSSIAFQIKTTSCMQSAQPRALALEPVLQWIGFASGGTLCSASASGPLGSSLDPPLIRVLGIEWEDY</sequence>
<accession>A0AAD6XZR4</accession>